<reference evidence="1" key="1">
    <citation type="submission" date="2020-06" db="EMBL/GenBank/DDBJ databases">
        <authorList>
            <person name="Li T."/>
            <person name="Hu X."/>
            <person name="Zhang T."/>
            <person name="Song X."/>
            <person name="Zhang H."/>
            <person name="Dai N."/>
            <person name="Sheng W."/>
            <person name="Hou X."/>
            <person name="Wei L."/>
        </authorList>
    </citation>
    <scope>NUCLEOTIDE SEQUENCE</scope>
    <source>
        <strain evidence="1">3651</strain>
        <tissue evidence="1">Leaf</tissue>
    </source>
</reference>
<sequence>MMVDSHTGLPLWMRTGDLLVHRVHFQEQWALDAADQIHFCGTRTPTLSLLELFFTLAVKGLLQKSTRTSSSPIAAVKFWVRIGCGWWLDEDGTGSCFVGQFEDT</sequence>
<proteinExistence type="predicted"/>
<evidence type="ECO:0000313" key="1">
    <source>
        <dbReference type="EMBL" id="KAK4411942.1"/>
    </source>
</evidence>
<evidence type="ECO:0000313" key="2">
    <source>
        <dbReference type="Proteomes" id="UP001293254"/>
    </source>
</evidence>
<accession>A0AAE1XIC2</accession>
<protein>
    <submittedName>
        <fullName evidence="1">Uncharacterized protein</fullName>
    </submittedName>
</protein>
<gene>
    <name evidence="1" type="ORF">Salat_3001000</name>
</gene>
<dbReference type="Proteomes" id="UP001293254">
    <property type="component" value="Unassembled WGS sequence"/>
</dbReference>
<reference evidence="1" key="2">
    <citation type="journal article" date="2024" name="Plant">
        <title>Genomic evolution and insights into agronomic trait innovations of Sesamum species.</title>
        <authorList>
            <person name="Miao H."/>
            <person name="Wang L."/>
            <person name="Qu L."/>
            <person name="Liu H."/>
            <person name="Sun Y."/>
            <person name="Le M."/>
            <person name="Wang Q."/>
            <person name="Wei S."/>
            <person name="Zheng Y."/>
            <person name="Lin W."/>
            <person name="Duan Y."/>
            <person name="Cao H."/>
            <person name="Xiong S."/>
            <person name="Wang X."/>
            <person name="Wei L."/>
            <person name="Li C."/>
            <person name="Ma Q."/>
            <person name="Ju M."/>
            <person name="Zhao R."/>
            <person name="Li G."/>
            <person name="Mu C."/>
            <person name="Tian Q."/>
            <person name="Mei H."/>
            <person name="Zhang T."/>
            <person name="Gao T."/>
            <person name="Zhang H."/>
        </authorList>
    </citation>
    <scope>NUCLEOTIDE SEQUENCE</scope>
    <source>
        <strain evidence="1">3651</strain>
    </source>
</reference>
<organism evidence="1 2">
    <name type="scientific">Sesamum alatum</name>
    <dbReference type="NCBI Taxonomy" id="300844"/>
    <lineage>
        <taxon>Eukaryota</taxon>
        <taxon>Viridiplantae</taxon>
        <taxon>Streptophyta</taxon>
        <taxon>Embryophyta</taxon>
        <taxon>Tracheophyta</taxon>
        <taxon>Spermatophyta</taxon>
        <taxon>Magnoliopsida</taxon>
        <taxon>eudicotyledons</taxon>
        <taxon>Gunneridae</taxon>
        <taxon>Pentapetalae</taxon>
        <taxon>asterids</taxon>
        <taxon>lamiids</taxon>
        <taxon>Lamiales</taxon>
        <taxon>Pedaliaceae</taxon>
        <taxon>Sesamum</taxon>
    </lineage>
</organism>
<dbReference type="EMBL" id="JACGWO010000115">
    <property type="protein sequence ID" value="KAK4411942.1"/>
    <property type="molecule type" value="Genomic_DNA"/>
</dbReference>
<feature type="non-terminal residue" evidence="1">
    <location>
        <position position="104"/>
    </location>
</feature>
<comment type="caution">
    <text evidence="1">The sequence shown here is derived from an EMBL/GenBank/DDBJ whole genome shotgun (WGS) entry which is preliminary data.</text>
</comment>
<dbReference type="AlphaFoldDB" id="A0AAE1XIC2"/>
<keyword evidence="2" id="KW-1185">Reference proteome</keyword>
<name>A0AAE1XIC2_9LAMI</name>